<dbReference type="InterPro" id="IPR050266">
    <property type="entry name" value="AB_hydrolase_sf"/>
</dbReference>
<dbReference type="PANTHER" id="PTHR43798">
    <property type="entry name" value="MONOACYLGLYCEROL LIPASE"/>
    <property type="match status" value="1"/>
</dbReference>
<dbReference type="Pfam" id="PF12697">
    <property type="entry name" value="Abhydrolase_6"/>
    <property type="match status" value="1"/>
</dbReference>
<dbReference type="PRINTS" id="PR00111">
    <property type="entry name" value="ABHYDROLASE"/>
</dbReference>
<dbReference type="GO" id="GO:0016020">
    <property type="term" value="C:membrane"/>
    <property type="evidence" value="ECO:0007669"/>
    <property type="project" value="TreeGrafter"/>
</dbReference>
<dbReference type="GO" id="GO:0003824">
    <property type="term" value="F:catalytic activity"/>
    <property type="evidence" value="ECO:0007669"/>
    <property type="project" value="InterPro"/>
</dbReference>
<dbReference type="PANTHER" id="PTHR43798:SF33">
    <property type="entry name" value="HYDROLASE, PUTATIVE (AFU_ORTHOLOGUE AFUA_2G14860)-RELATED"/>
    <property type="match status" value="1"/>
</dbReference>
<feature type="non-terminal residue" evidence="2">
    <location>
        <position position="1"/>
    </location>
</feature>
<reference evidence="2" key="1">
    <citation type="submission" date="2018-05" db="EMBL/GenBank/DDBJ databases">
        <authorList>
            <person name="Lanie J.A."/>
            <person name="Ng W.-L."/>
            <person name="Kazmierczak K.M."/>
            <person name="Andrzejewski T.M."/>
            <person name="Davidsen T.M."/>
            <person name="Wayne K.J."/>
            <person name="Tettelin H."/>
            <person name="Glass J.I."/>
            <person name="Rusch D."/>
            <person name="Podicherti R."/>
            <person name="Tsui H.-C.T."/>
            <person name="Winkler M.E."/>
        </authorList>
    </citation>
    <scope>NUCLEOTIDE SEQUENCE</scope>
</reference>
<dbReference type="EMBL" id="UINC01001581">
    <property type="protein sequence ID" value="SUZ84097.1"/>
    <property type="molecule type" value="Genomic_DNA"/>
</dbReference>
<organism evidence="2">
    <name type="scientific">marine metagenome</name>
    <dbReference type="NCBI Taxonomy" id="408172"/>
    <lineage>
        <taxon>unclassified sequences</taxon>
        <taxon>metagenomes</taxon>
        <taxon>ecological metagenomes</taxon>
    </lineage>
</organism>
<dbReference type="InterPro" id="IPR000639">
    <property type="entry name" value="Epox_hydrolase-like"/>
</dbReference>
<dbReference type="InterPro" id="IPR029058">
    <property type="entry name" value="AB_hydrolase_fold"/>
</dbReference>
<dbReference type="SUPFAM" id="SSF53474">
    <property type="entry name" value="alpha/beta-Hydrolases"/>
    <property type="match status" value="1"/>
</dbReference>
<accession>A0A381R2L8</accession>
<dbReference type="PRINTS" id="PR00412">
    <property type="entry name" value="EPOXHYDRLASE"/>
</dbReference>
<feature type="domain" description="AB hydrolase-1" evidence="1">
    <location>
        <begin position="30"/>
        <end position="258"/>
    </location>
</feature>
<sequence>VQFSVDGRTVNAATGAVAIDRDEVAHAPLVVLLHGAGMDRSVWSQQTRWLAHHGTRALAVDLPGHGDSEGPALTSVGDLAAWAAALADALGDRIHLIGHSMGAFIALEAAATSPDRIASVVLLGVGATMAVHPDLQAAADADDPLAAALMAGWMHGPDQKFGLNPTPGLSMTGTSRAVIETCPTGVLGPDLRACAAYEGAVAAAGAASCPVTLILGSLDRMTPRRSAQPLVGAMPGANIVDLPDSGHAPMMEEPGAVRSALGDHLARVGARAPV</sequence>
<gene>
    <name evidence="2" type="ORF">METZ01_LOCUS36951</name>
</gene>
<dbReference type="InterPro" id="IPR000073">
    <property type="entry name" value="AB_hydrolase_1"/>
</dbReference>
<name>A0A381R2L8_9ZZZZ</name>
<protein>
    <recommendedName>
        <fullName evidence="1">AB hydrolase-1 domain-containing protein</fullName>
    </recommendedName>
</protein>
<evidence type="ECO:0000313" key="2">
    <source>
        <dbReference type="EMBL" id="SUZ84097.1"/>
    </source>
</evidence>
<evidence type="ECO:0000259" key="1">
    <source>
        <dbReference type="Pfam" id="PF12697"/>
    </source>
</evidence>
<proteinExistence type="predicted"/>
<dbReference type="Gene3D" id="3.40.50.1820">
    <property type="entry name" value="alpha/beta hydrolase"/>
    <property type="match status" value="1"/>
</dbReference>
<dbReference type="AlphaFoldDB" id="A0A381R2L8"/>